<dbReference type="eggNOG" id="COG1988">
    <property type="taxonomic scope" value="Bacteria"/>
</dbReference>
<keyword evidence="1" id="KW-0812">Transmembrane</keyword>
<dbReference type="OrthoDB" id="6163946at2"/>
<dbReference type="KEGG" id="bgf:BC1003_5068"/>
<accession>E1TJZ1</accession>
<feature type="transmembrane region" description="Helical" evidence="1">
    <location>
        <begin position="132"/>
        <end position="152"/>
    </location>
</feature>
<dbReference type="InterPro" id="IPR007404">
    <property type="entry name" value="YdjM-like"/>
</dbReference>
<evidence type="ECO:0000256" key="1">
    <source>
        <dbReference type="SAM" id="Phobius"/>
    </source>
</evidence>
<dbReference type="STRING" id="640512.BC1003_5068"/>
<keyword evidence="1" id="KW-0472">Membrane</keyword>
<dbReference type="Pfam" id="PF04307">
    <property type="entry name" value="YdjM"/>
    <property type="match status" value="1"/>
</dbReference>
<protein>
    <submittedName>
        <fullName evidence="2">Membrane-bound metal-dependent hydrolase</fullName>
    </submittedName>
</protein>
<feature type="transmembrane region" description="Helical" evidence="1">
    <location>
        <begin position="94"/>
        <end position="112"/>
    </location>
</feature>
<dbReference type="HOGENOM" id="CLU_126439_0_0_4"/>
<dbReference type="EMBL" id="CP002218">
    <property type="protein sequence ID" value="ADN60991.1"/>
    <property type="molecule type" value="Genomic_DNA"/>
</dbReference>
<organism evidence="2">
    <name type="scientific">Burkholderia sp. (strain CCGE1003)</name>
    <dbReference type="NCBI Taxonomy" id="640512"/>
    <lineage>
        <taxon>Bacteria</taxon>
        <taxon>Pseudomonadati</taxon>
        <taxon>Pseudomonadota</taxon>
        <taxon>Betaproteobacteria</taxon>
        <taxon>Burkholderiales</taxon>
        <taxon>Burkholderiaceae</taxon>
        <taxon>Burkholderia</taxon>
    </lineage>
</organism>
<gene>
    <name evidence="2" type="ordered locus">BC1003_5068</name>
</gene>
<proteinExistence type="predicted"/>
<feature type="transmembrane region" description="Helical" evidence="1">
    <location>
        <begin position="67"/>
        <end position="87"/>
    </location>
</feature>
<keyword evidence="2" id="KW-0378">Hydrolase</keyword>
<feature type="transmembrane region" description="Helical" evidence="1">
    <location>
        <begin position="6"/>
        <end position="24"/>
    </location>
</feature>
<dbReference type="AlphaFoldDB" id="E1TJZ1"/>
<name>E1TJZ1_BURSG</name>
<keyword evidence="1" id="KW-1133">Transmembrane helix</keyword>
<sequence>MASSNAHHATGFAAGVIAAALVLHNGGGHGGLVYGSVLLSFVAGVAGSTAPDWLEVAWWSRKRRLWIAHRTLTHWGIGWLALLGLSYHVLGDSIYAAAAFGFACGGVMHLLADWPNPLGVPWIGARHSLNLWNSGHCDLIVVAASWAAAWFVGRHAGLAGMHGLQMLRHLRL</sequence>
<feature type="transmembrane region" description="Helical" evidence="1">
    <location>
        <begin position="31"/>
        <end position="47"/>
    </location>
</feature>
<reference evidence="2" key="1">
    <citation type="submission" date="2010-09" db="EMBL/GenBank/DDBJ databases">
        <title>Complete sequence of chromosome2 of Burkholderia sp. CCGE1003.</title>
        <authorList>
            <consortium name="US DOE Joint Genome Institute"/>
            <person name="Lucas S."/>
            <person name="Copeland A."/>
            <person name="Lapidus A."/>
            <person name="Cheng J.-F."/>
            <person name="Bruce D."/>
            <person name="Goodwin L."/>
            <person name="Pitluck S."/>
            <person name="Daligault H."/>
            <person name="Davenport K."/>
            <person name="Detter J.C."/>
            <person name="Han C."/>
            <person name="Tapia R."/>
            <person name="Land M."/>
            <person name="Hauser L."/>
            <person name="Jeffries C."/>
            <person name="Kyrpides N."/>
            <person name="Ivanova N."/>
            <person name="Ovchinnikova G."/>
            <person name="Martinez-Romero E."/>
            <person name="Rogel M.A."/>
            <person name="Auchtung J."/>
            <person name="Tiedje J.M."/>
            <person name="Woyke T."/>
        </authorList>
    </citation>
    <scope>NUCLEOTIDE SEQUENCE</scope>
    <source>
        <strain evidence="2">CCGE1003</strain>
    </source>
</reference>
<evidence type="ECO:0000313" key="2">
    <source>
        <dbReference type="EMBL" id="ADN60991.1"/>
    </source>
</evidence>
<dbReference type="GO" id="GO:0016787">
    <property type="term" value="F:hydrolase activity"/>
    <property type="evidence" value="ECO:0007669"/>
    <property type="project" value="UniProtKB-KW"/>
</dbReference>